<dbReference type="Proteomes" id="UP000190637">
    <property type="component" value="Unassembled WGS sequence"/>
</dbReference>
<dbReference type="InterPro" id="IPR013974">
    <property type="entry name" value="SAF"/>
</dbReference>
<organism evidence="3 4">
    <name type="scientific">Marinactinospora thermotolerans DSM 45154</name>
    <dbReference type="NCBI Taxonomy" id="1122192"/>
    <lineage>
        <taxon>Bacteria</taxon>
        <taxon>Bacillati</taxon>
        <taxon>Actinomycetota</taxon>
        <taxon>Actinomycetes</taxon>
        <taxon>Streptosporangiales</taxon>
        <taxon>Nocardiopsidaceae</taxon>
        <taxon>Marinactinospora</taxon>
    </lineage>
</organism>
<keyword evidence="1" id="KW-1133">Transmembrane helix</keyword>
<dbReference type="RefSeq" id="WP_235000906.1">
    <property type="nucleotide sequence ID" value="NZ_FUWS01000005.1"/>
</dbReference>
<evidence type="ECO:0000313" key="3">
    <source>
        <dbReference type="EMBL" id="SKA00932.1"/>
    </source>
</evidence>
<gene>
    <name evidence="3" type="ORF">SAMN02745673_02136</name>
</gene>
<keyword evidence="1" id="KW-0812">Transmembrane</keyword>
<keyword evidence="4" id="KW-1185">Reference proteome</keyword>
<keyword evidence="1" id="KW-0472">Membrane</keyword>
<dbReference type="STRING" id="1122192.SAMN02745673_02136"/>
<feature type="domain" description="SAF" evidence="2">
    <location>
        <begin position="56"/>
        <end position="119"/>
    </location>
</feature>
<dbReference type="AlphaFoldDB" id="A0A1T4QAX7"/>
<proteinExistence type="predicted"/>
<evidence type="ECO:0000256" key="1">
    <source>
        <dbReference type="SAM" id="Phobius"/>
    </source>
</evidence>
<dbReference type="Pfam" id="PF08666">
    <property type="entry name" value="SAF"/>
    <property type="match status" value="1"/>
</dbReference>
<dbReference type="SMART" id="SM00858">
    <property type="entry name" value="SAF"/>
    <property type="match status" value="1"/>
</dbReference>
<evidence type="ECO:0000313" key="4">
    <source>
        <dbReference type="Proteomes" id="UP000190637"/>
    </source>
</evidence>
<reference evidence="3 4" key="1">
    <citation type="submission" date="2017-02" db="EMBL/GenBank/DDBJ databases">
        <authorList>
            <person name="Peterson S.W."/>
        </authorList>
    </citation>
    <scope>NUCLEOTIDE SEQUENCE [LARGE SCALE GENOMIC DNA]</scope>
    <source>
        <strain evidence="3 4">DSM 45154</strain>
    </source>
</reference>
<name>A0A1T4QAX7_9ACTN</name>
<accession>A0A1T4QAX7</accession>
<feature type="transmembrane region" description="Helical" evidence="1">
    <location>
        <begin position="30"/>
        <end position="49"/>
    </location>
</feature>
<sequence>METATTGPKPPAAGGTPVRLLGSGPRRWRWLGFGVALMAAGSLVAAFAVEGLDERRGVLVASGDLPAGHVVTASDLRVARLSGTDDLSVVGEDQLAATIGRTLTVPVTEGAVLPETALGAEAGYPEAGQAMVGASLPPGRFPVSLRAGAQVSVVVTNSQAGGARGAGVEAYPAHVQTFEAAAADGPAVIELVVDAADAAQISAAAAAEQITVVQVSPNGGA</sequence>
<evidence type="ECO:0000259" key="2">
    <source>
        <dbReference type="SMART" id="SM00858"/>
    </source>
</evidence>
<dbReference type="EMBL" id="FUWS01000005">
    <property type="protein sequence ID" value="SKA00932.1"/>
    <property type="molecule type" value="Genomic_DNA"/>
</dbReference>
<dbReference type="CDD" id="cd11614">
    <property type="entry name" value="SAF_CpaB_FlgA_like"/>
    <property type="match status" value="1"/>
</dbReference>
<protein>
    <submittedName>
        <fullName evidence="3">SAF domain-containing protein</fullName>
    </submittedName>
</protein>